<evidence type="ECO:0000313" key="1">
    <source>
        <dbReference type="EMBL" id="CAA9561273.1"/>
    </source>
</evidence>
<sequence>MGRPGRLLSALCRYHALPVGLFEIPVPVDSYGIRPIAVSVTRLVRGRLHPALLLNMGLAPGGLGRRRAPDTTL</sequence>
<name>A0A6J4V0C4_9BACT</name>
<dbReference type="EMBL" id="CADCWG010000165">
    <property type="protein sequence ID" value="CAA9561273.1"/>
    <property type="molecule type" value="Genomic_DNA"/>
</dbReference>
<proteinExistence type="predicted"/>
<reference evidence="1" key="1">
    <citation type="submission" date="2020-02" db="EMBL/GenBank/DDBJ databases">
        <authorList>
            <person name="Meier V. D."/>
        </authorList>
    </citation>
    <scope>NUCLEOTIDE SEQUENCE</scope>
    <source>
        <strain evidence="1">AVDCRST_MAG49</strain>
    </source>
</reference>
<protein>
    <submittedName>
        <fullName evidence="1">Uncharacterized protein</fullName>
    </submittedName>
</protein>
<gene>
    <name evidence="1" type="ORF">AVDCRST_MAG49-2438</name>
</gene>
<accession>A0A6J4V0C4</accession>
<organism evidence="1">
    <name type="scientific">uncultured Thermomicrobiales bacterium</name>
    <dbReference type="NCBI Taxonomy" id="1645740"/>
    <lineage>
        <taxon>Bacteria</taxon>
        <taxon>Pseudomonadati</taxon>
        <taxon>Thermomicrobiota</taxon>
        <taxon>Thermomicrobia</taxon>
        <taxon>Thermomicrobiales</taxon>
        <taxon>environmental samples</taxon>
    </lineage>
</organism>
<dbReference type="AlphaFoldDB" id="A0A6J4V0C4"/>